<gene>
    <name evidence="1" type="ORF">LCGC14_2163500</name>
</gene>
<reference evidence="1" key="1">
    <citation type="journal article" date="2015" name="Nature">
        <title>Complex archaea that bridge the gap between prokaryotes and eukaryotes.</title>
        <authorList>
            <person name="Spang A."/>
            <person name="Saw J.H."/>
            <person name="Jorgensen S.L."/>
            <person name="Zaremba-Niedzwiedzka K."/>
            <person name="Martijn J."/>
            <person name="Lind A.E."/>
            <person name="van Eijk R."/>
            <person name="Schleper C."/>
            <person name="Guy L."/>
            <person name="Ettema T.J."/>
        </authorList>
    </citation>
    <scope>NUCLEOTIDE SEQUENCE</scope>
</reference>
<dbReference type="EMBL" id="LAZR01027796">
    <property type="protein sequence ID" value="KKL64585.1"/>
    <property type="molecule type" value="Genomic_DNA"/>
</dbReference>
<protein>
    <submittedName>
        <fullName evidence="1">Uncharacterized protein</fullName>
    </submittedName>
</protein>
<proteinExistence type="predicted"/>
<sequence>MRTTCKSGKTDHVPLYFRIFDFSPPLNLQWNNQSGRAESWLSMGLDDILYIESPLIKDGFGGLGGNRLQVYDDYNVSRSK</sequence>
<evidence type="ECO:0000313" key="1">
    <source>
        <dbReference type="EMBL" id="KKL64585.1"/>
    </source>
</evidence>
<name>A0A0F9G4R8_9ZZZZ</name>
<accession>A0A0F9G4R8</accession>
<organism evidence="1">
    <name type="scientific">marine sediment metagenome</name>
    <dbReference type="NCBI Taxonomy" id="412755"/>
    <lineage>
        <taxon>unclassified sequences</taxon>
        <taxon>metagenomes</taxon>
        <taxon>ecological metagenomes</taxon>
    </lineage>
</organism>
<dbReference type="AlphaFoldDB" id="A0A0F9G4R8"/>
<comment type="caution">
    <text evidence="1">The sequence shown here is derived from an EMBL/GenBank/DDBJ whole genome shotgun (WGS) entry which is preliminary data.</text>
</comment>